<dbReference type="AlphaFoldDB" id="A0AAE1TU01"/>
<evidence type="ECO:0000313" key="1">
    <source>
        <dbReference type="EMBL" id="KAK4297647.1"/>
    </source>
</evidence>
<accession>A0AAE1TU01</accession>
<name>A0AAE1TU01_9EUCA</name>
<protein>
    <submittedName>
        <fullName evidence="1">Uncharacterized protein</fullName>
    </submittedName>
</protein>
<gene>
    <name evidence="1" type="ORF">Pmani_029952</name>
</gene>
<organism evidence="1 2">
    <name type="scientific">Petrolisthes manimaculis</name>
    <dbReference type="NCBI Taxonomy" id="1843537"/>
    <lineage>
        <taxon>Eukaryota</taxon>
        <taxon>Metazoa</taxon>
        <taxon>Ecdysozoa</taxon>
        <taxon>Arthropoda</taxon>
        <taxon>Crustacea</taxon>
        <taxon>Multicrustacea</taxon>
        <taxon>Malacostraca</taxon>
        <taxon>Eumalacostraca</taxon>
        <taxon>Eucarida</taxon>
        <taxon>Decapoda</taxon>
        <taxon>Pleocyemata</taxon>
        <taxon>Anomura</taxon>
        <taxon>Galatheoidea</taxon>
        <taxon>Porcellanidae</taxon>
        <taxon>Petrolisthes</taxon>
    </lineage>
</organism>
<comment type="caution">
    <text evidence="1">The sequence shown here is derived from an EMBL/GenBank/DDBJ whole genome shotgun (WGS) entry which is preliminary data.</text>
</comment>
<reference evidence="1" key="1">
    <citation type="submission" date="2023-11" db="EMBL/GenBank/DDBJ databases">
        <title>Genome assemblies of two species of porcelain crab, Petrolisthes cinctipes and Petrolisthes manimaculis (Anomura: Porcellanidae).</title>
        <authorList>
            <person name="Angst P."/>
        </authorList>
    </citation>
    <scope>NUCLEOTIDE SEQUENCE</scope>
    <source>
        <strain evidence="1">PB745_02</strain>
        <tissue evidence="1">Gill</tissue>
    </source>
</reference>
<sequence length="83" mass="9342">MGLKLIIRRPIVPPLPNERSEGPQATNHFPFVSDYPRRHSFSPALVLGAVTLPAVFRTRLVFSWSDLALVPRWKTEPPPATQV</sequence>
<proteinExistence type="predicted"/>
<dbReference type="EMBL" id="JAWZYT010003597">
    <property type="protein sequence ID" value="KAK4297647.1"/>
    <property type="molecule type" value="Genomic_DNA"/>
</dbReference>
<keyword evidence="2" id="KW-1185">Reference proteome</keyword>
<evidence type="ECO:0000313" key="2">
    <source>
        <dbReference type="Proteomes" id="UP001292094"/>
    </source>
</evidence>
<dbReference type="Proteomes" id="UP001292094">
    <property type="component" value="Unassembled WGS sequence"/>
</dbReference>